<dbReference type="UniPathway" id="UPA00115">
    <property type="reaction ID" value="UER00412"/>
</dbReference>
<feature type="transmembrane region" description="Helical" evidence="4">
    <location>
        <begin position="20"/>
        <end position="40"/>
    </location>
</feature>
<evidence type="ECO:0000256" key="3">
    <source>
        <dbReference type="HAMAP-Rule" id="MF_00170"/>
    </source>
</evidence>
<organism evidence="5 6">
    <name type="scientific">Oscillochloris trichoides DG-6</name>
    <dbReference type="NCBI Taxonomy" id="765420"/>
    <lineage>
        <taxon>Bacteria</taxon>
        <taxon>Bacillati</taxon>
        <taxon>Chloroflexota</taxon>
        <taxon>Chloroflexia</taxon>
        <taxon>Chloroflexales</taxon>
        <taxon>Chloroflexineae</taxon>
        <taxon>Oscillochloridaceae</taxon>
        <taxon>Oscillochloris</taxon>
    </lineage>
</organism>
<dbReference type="PANTHER" id="PTHR43748">
    <property type="entry name" value="RIBOSE-5-PHOSPHATE ISOMERASE 3, CHLOROPLASTIC-RELATED"/>
    <property type="match status" value="1"/>
</dbReference>
<comment type="subunit">
    <text evidence="3">Homodimer.</text>
</comment>
<keyword evidence="4" id="KW-0472">Membrane</keyword>
<dbReference type="NCBIfam" id="TIGR00021">
    <property type="entry name" value="rpiA"/>
    <property type="match status" value="1"/>
</dbReference>
<dbReference type="EC" id="5.3.1.6" evidence="3"/>
<dbReference type="InterPro" id="IPR037171">
    <property type="entry name" value="NagB/RpiA_transferase-like"/>
</dbReference>
<feature type="binding site" evidence="3">
    <location>
        <begin position="89"/>
        <end position="92"/>
    </location>
    <ligand>
        <name>substrate</name>
    </ligand>
</feature>
<dbReference type="OrthoDB" id="5870696at2"/>
<evidence type="ECO:0000256" key="1">
    <source>
        <dbReference type="ARBA" id="ARBA00001713"/>
    </source>
</evidence>
<keyword evidence="2 3" id="KW-0413">Isomerase</keyword>
<keyword evidence="4" id="KW-1133">Transmembrane helix</keyword>
<dbReference type="InterPro" id="IPR050262">
    <property type="entry name" value="Ribose-5P_isomerase"/>
</dbReference>
<accession>E1ID11</accession>
<reference evidence="5 6" key="1">
    <citation type="journal article" date="2011" name="J. Bacteriol.">
        <title>Draft genome sequence of the anoxygenic filamentous phototrophic bacterium Oscillochloris trichoides subsp. DG-6.</title>
        <authorList>
            <person name="Kuznetsov B.B."/>
            <person name="Ivanovsky R.N."/>
            <person name="Keppen O.I."/>
            <person name="Sukhacheva M.V."/>
            <person name="Bumazhkin B.K."/>
            <person name="Patutina E.O."/>
            <person name="Beletsky A.V."/>
            <person name="Mardanov A.V."/>
            <person name="Baslerov R.V."/>
            <person name="Panteleeva A.N."/>
            <person name="Kolganova T.V."/>
            <person name="Ravin N.V."/>
            <person name="Skryabin K.G."/>
        </authorList>
    </citation>
    <scope>NUCLEOTIDE SEQUENCE [LARGE SCALE GENOMIC DNA]</scope>
    <source>
        <strain evidence="5 6">DG-6</strain>
    </source>
</reference>
<dbReference type="GO" id="GO:0004751">
    <property type="term" value="F:ribose-5-phosphate isomerase activity"/>
    <property type="evidence" value="ECO:0007669"/>
    <property type="project" value="UniProtKB-UniRule"/>
</dbReference>
<dbReference type="HAMAP" id="MF_00170">
    <property type="entry name" value="Rib_5P_isom_A"/>
    <property type="match status" value="1"/>
</dbReference>
<feature type="active site" description="Proton acceptor" evidence="3">
    <location>
        <position position="111"/>
    </location>
</feature>
<comment type="caution">
    <text evidence="5">The sequence shown here is derived from an EMBL/GenBank/DDBJ whole genome shotgun (WGS) entry which is preliminary data.</text>
</comment>
<sequence>MSDAVQRDALKRLAAEQAVTLIQSGMVVGLGVGSTAIFAIRRIAELLASGELRDIVGVPCALRVEEEAQRLGIPLTTLEEHSQVDLTIDGADEVDPQLNLIKGGGAALLREKIVAQSSRREVIVVDEAKLSPVLGTQWAIPVEVVRFGWGAQARWIASLGAEVALRRQPDGEPLTTDQGNYILDCNFGPIADLTTLATQLSLRTGIVDHGLFLGLATDLIVAGADGIRHIQRPAS</sequence>
<dbReference type="Gene3D" id="3.40.50.1360">
    <property type="match status" value="1"/>
</dbReference>
<feature type="binding site" evidence="3">
    <location>
        <begin position="102"/>
        <end position="105"/>
    </location>
    <ligand>
        <name>substrate</name>
    </ligand>
</feature>
<feature type="binding site" evidence="3">
    <location>
        <position position="129"/>
    </location>
    <ligand>
        <name>substrate</name>
    </ligand>
</feature>
<dbReference type="Pfam" id="PF06026">
    <property type="entry name" value="Rib_5-P_isom_A"/>
    <property type="match status" value="1"/>
</dbReference>
<dbReference type="SUPFAM" id="SSF75445">
    <property type="entry name" value="D-ribose-5-phosphate isomerase (RpiA), lid domain"/>
    <property type="match status" value="1"/>
</dbReference>
<dbReference type="Gene3D" id="3.30.70.260">
    <property type="match status" value="1"/>
</dbReference>
<dbReference type="PANTHER" id="PTHR43748:SF3">
    <property type="entry name" value="RIBOSE-5-PHOSPHATE ISOMERASE 3, CHLOROPLASTIC-RELATED"/>
    <property type="match status" value="1"/>
</dbReference>
<proteinExistence type="inferred from homology"/>
<dbReference type="FunFam" id="3.40.50.1360:FF:000001">
    <property type="entry name" value="Ribose-5-phosphate isomerase A"/>
    <property type="match status" value="1"/>
</dbReference>
<dbReference type="Proteomes" id="UP000054010">
    <property type="component" value="Unassembled WGS sequence"/>
</dbReference>
<comment type="similarity">
    <text evidence="3">Belongs to the ribose 5-phosphate isomerase family.</text>
</comment>
<dbReference type="EMBL" id="ADVR01000034">
    <property type="protein sequence ID" value="EFO80920.1"/>
    <property type="molecule type" value="Genomic_DNA"/>
</dbReference>
<dbReference type="eggNOG" id="COG0120">
    <property type="taxonomic scope" value="Bacteria"/>
</dbReference>
<keyword evidence="6" id="KW-1185">Reference proteome</keyword>
<dbReference type="AlphaFoldDB" id="E1ID11"/>
<comment type="function">
    <text evidence="3">Catalyzes the reversible conversion of ribose-5-phosphate to ribulose 5-phosphate.</text>
</comment>
<protein>
    <recommendedName>
        <fullName evidence="3">Ribose-5-phosphate isomerase A</fullName>
        <ecNumber evidence="3">5.3.1.6</ecNumber>
    </recommendedName>
    <alternativeName>
        <fullName evidence="3">Phosphoriboisomerase A</fullName>
        <shortName evidence="3">PRI</shortName>
    </alternativeName>
</protein>
<dbReference type="NCBIfam" id="NF001924">
    <property type="entry name" value="PRK00702.1"/>
    <property type="match status" value="1"/>
</dbReference>
<name>E1ID11_9CHLR</name>
<evidence type="ECO:0000256" key="2">
    <source>
        <dbReference type="ARBA" id="ARBA00023235"/>
    </source>
</evidence>
<dbReference type="CDD" id="cd01398">
    <property type="entry name" value="RPI_A"/>
    <property type="match status" value="1"/>
</dbReference>
<dbReference type="InterPro" id="IPR020672">
    <property type="entry name" value="Ribose5P_isomerase_typA_subgr"/>
</dbReference>
<dbReference type="InterPro" id="IPR004788">
    <property type="entry name" value="Ribose5P_isomerase_type_A"/>
</dbReference>
<comment type="pathway">
    <text evidence="3">Carbohydrate degradation; pentose phosphate pathway; D-ribose 5-phosphate from D-ribulose 5-phosphate (non-oxidative stage): step 1/1.</text>
</comment>
<comment type="catalytic activity">
    <reaction evidence="1 3">
        <text>aldehydo-D-ribose 5-phosphate = D-ribulose 5-phosphate</text>
        <dbReference type="Rhea" id="RHEA:14657"/>
        <dbReference type="ChEBI" id="CHEBI:58121"/>
        <dbReference type="ChEBI" id="CHEBI:58273"/>
        <dbReference type="EC" id="5.3.1.6"/>
    </reaction>
</comment>
<evidence type="ECO:0000313" key="5">
    <source>
        <dbReference type="EMBL" id="EFO80920.1"/>
    </source>
</evidence>
<dbReference type="HOGENOM" id="CLU_056590_1_1_0"/>
<gene>
    <name evidence="3" type="primary">rpiA</name>
    <name evidence="5" type="ORF">OSCT_1212</name>
</gene>
<feature type="binding site" evidence="3">
    <location>
        <begin position="32"/>
        <end position="35"/>
    </location>
    <ligand>
        <name>substrate</name>
    </ligand>
</feature>
<dbReference type="SUPFAM" id="SSF100950">
    <property type="entry name" value="NagB/RpiA/CoA transferase-like"/>
    <property type="match status" value="1"/>
</dbReference>
<dbReference type="STRING" id="765420.OSCT_1212"/>
<evidence type="ECO:0000256" key="4">
    <source>
        <dbReference type="SAM" id="Phobius"/>
    </source>
</evidence>
<evidence type="ECO:0000313" key="6">
    <source>
        <dbReference type="Proteomes" id="UP000054010"/>
    </source>
</evidence>
<keyword evidence="4" id="KW-0812">Transmembrane</keyword>
<dbReference type="GO" id="GO:0009052">
    <property type="term" value="P:pentose-phosphate shunt, non-oxidative branch"/>
    <property type="evidence" value="ECO:0007669"/>
    <property type="project" value="UniProtKB-UniRule"/>
</dbReference>